<accession>A0AAD8WK62</accession>
<sequence length="388" mass="43198">MPCPNSLSHGIGQHQHAQHHASHALTALWNAPGRRTLDHPSPLLQRLPLHHASPRHPLEARHPPGHAPASSPSSSSESYRAYCRDHHKSASDPITPWTRQLRLKHRHDVAYKMPSSSGNYLNNATGLTSKLMEPFVQTEVYQLGNGGDLIFERDLLALSESLGRSPPVFYGGQVNDQPGGQLKWVIMADLPGKPESPMFGRIQFSLRENNWADGLTRAIQEALARLCGQNAMALQGGRFAHLARHNSLGVPLNLPYHPVLRHHVDHLDSMLCETRTAMDNSRGLTNYAYGQMLQKDETIKVITKEHRALRRENAKKDYAIHRLKAKVAAMKETIRTQEDQLRALEGEGEGEGENLPGDGHSYASNEENDDLDFYPYGDDPAPINVDGE</sequence>
<proteinExistence type="predicted"/>
<name>A0AAD8WK62_LOLMU</name>
<feature type="region of interest" description="Disordered" evidence="1">
    <location>
        <begin position="345"/>
        <end position="388"/>
    </location>
</feature>
<feature type="compositionally biased region" description="Low complexity" evidence="1">
    <location>
        <begin position="67"/>
        <end position="80"/>
    </location>
</feature>
<gene>
    <name evidence="2" type="ORF">QYE76_053746</name>
</gene>
<feature type="region of interest" description="Disordered" evidence="1">
    <location>
        <begin position="54"/>
        <end position="80"/>
    </location>
</feature>
<evidence type="ECO:0000313" key="2">
    <source>
        <dbReference type="EMBL" id="KAK1665587.1"/>
    </source>
</evidence>
<evidence type="ECO:0000313" key="3">
    <source>
        <dbReference type="Proteomes" id="UP001231189"/>
    </source>
</evidence>
<comment type="caution">
    <text evidence="2">The sequence shown here is derived from an EMBL/GenBank/DDBJ whole genome shotgun (WGS) entry which is preliminary data.</text>
</comment>
<dbReference type="Proteomes" id="UP001231189">
    <property type="component" value="Unassembled WGS sequence"/>
</dbReference>
<reference evidence="2" key="1">
    <citation type="submission" date="2023-07" db="EMBL/GenBank/DDBJ databases">
        <title>A chromosome-level genome assembly of Lolium multiflorum.</title>
        <authorList>
            <person name="Chen Y."/>
            <person name="Copetti D."/>
            <person name="Kolliker R."/>
            <person name="Studer B."/>
        </authorList>
    </citation>
    <scope>NUCLEOTIDE SEQUENCE</scope>
    <source>
        <strain evidence="2">02402/16</strain>
        <tissue evidence="2">Leaf</tissue>
    </source>
</reference>
<dbReference type="AlphaFoldDB" id="A0AAD8WK62"/>
<dbReference type="EMBL" id="JAUUTY010000003">
    <property type="protein sequence ID" value="KAK1665587.1"/>
    <property type="molecule type" value="Genomic_DNA"/>
</dbReference>
<evidence type="ECO:0000256" key="1">
    <source>
        <dbReference type="SAM" id="MobiDB-lite"/>
    </source>
</evidence>
<keyword evidence="3" id="KW-1185">Reference proteome</keyword>
<protein>
    <submittedName>
        <fullName evidence="2">Uncharacterized protein</fullName>
    </submittedName>
</protein>
<organism evidence="2 3">
    <name type="scientific">Lolium multiflorum</name>
    <name type="common">Italian ryegrass</name>
    <name type="synonym">Lolium perenne subsp. multiflorum</name>
    <dbReference type="NCBI Taxonomy" id="4521"/>
    <lineage>
        <taxon>Eukaryota</taxon>
        <taxon>Viridiplantae</taxon>
        <taxon>Streptophyta</taxon>
        <taxon>Embryophyta</taxon>
        <taxon>Tracheophyta</taxon>
        <taxon>Spermatophyta</taxon>
        <taxon>Magnoliopsida</taxon>
        <taxon>Liliopsida</taxon>
        <taxon>Poales</taxon>
        <taxon>Poaceae</taxon>
        <taxon>BOP clade</taxon>
        <taxon>Pooideae</taxon>
        <taxon>Poodae</taxon>
        <taxon>Poeae</taxon>
        <taxon>Poeae Chloroplast Group 2 (Poeae type)</taxon>
        <taxon>Loliodinae</taxon>
        <taxon>Loliinae</taxon>
        <taxon>Lolium</taxon>
    </lineage>
</organism>